<organism evidence="3 4">
    <name type="scientific">Thraustotheca clavata</name>
    <dbReference type="NCBI Taxonomy" id="74557"/>
    <lineage>
        <taxon>Eukaryota</taxon>
        <taxon>Sar</taxon>
        <taxon>Stramenopiles</taxon>
        <taxon>Oomycota</taxon>
        <taxon>Saprolegniomycetes</taxon>
        <taxon>Saprolegniales</taxon>
        <taxon>Achlyaceae</taxon>
        <taxon>Thraustotheca</taxon>
    </lineage>
</organism>
<sequence>MKLLAIGKDDVKMRLDRWLKTQFHRPHSFFQRHLREKHIFLYNVYDQTKHKVDANFKLPEDANVRIGIKESLYKQLVSDMTPVPLPITSSKPKLPVLYSDDDFLIINKPPHLATQLGSNTIDSIATRYPQLKLVHRLDKGTSGILILAKSRRAAAEMAEMFQNHQVHKTYIAQVRWPPFGLPTEGVVNLALDDKPAITHYKVIKRGARTAWLELKPSTGRKHQLRRHCAFTLGAPILGDMKYGQDTAKRMWLHASKISFLHPFTKQDIAITCPLQNMK</sequence>
<keyword evidence="4" id="KW-1185">Reference proteome</keyword>
<protein>
    <submittedName>
        <fullName evidence="3">23S rRNA pseudouridylate synthase</fullName>
    </submittedName>
</protein>
<name>A0A1V9ZMA3_9STRA</name>
<dbReference type="InterPro" id="IPR050188">
    <property type="entry name" value="RluA_PseudoU_synthase"/>
</dbReference>
<dbReference type="CDD" id="cd02869">
    <property type="entry name" value="PseudoU_synth_RluA_like"/>
    <property type="match status" value="1"/>
</dbReference>
<dbReference type="PANTHER" id="PTHR21600">
    <property type="entry name" value="MITOCHONDRIAL RNA PSEUDOURIDINE SYNTHASE"/>
    <property type="match status" value="1"/>
</dbReference>
<dbReference type="GO" id="GO:0003723">
    <property type="term" value="F:RNA binding"/>
    <property type="evidence" value="ECO:0007669"/>
    <property type="project" value="InterPro"/>
</dbReference>
<dbReference type="Pfam" id="PF00849">
    <property type="entry name" value="PseudoU_synth_2"/>
    <property type="match status" value="1"/>
</dbReference>
<dbReference type="GO" id="GO:0000455">
    <property type="term" value="P:enzyme-directed rRNA pseudouridine synthesis"/>
    <property type="evidence" value="ECO:0007669"/>
    <property type="project" value="TreeGrafter"/>
</dbReference>
<evidence type="ECO:0000313" key="4">
    <source>
        <dbReference type="Proteomes" id="UP000243217"/>
    </source>
</evidence>
<feature type="domain" description="Pseudouridine synthase RsuA/RluA-like" evidence="2">
    <location>
        <begin position="102"/>
        <end position="229"/>
    </location>
</feature>
<dbReference type="AlphaFoldDB" id="A0A1V9ZMA3"/>
<comment type="caution">
    <text evidence="3">The sequence shown here is derived from an EMBL/GenBank/DDBJ whole genome shotgun (WGS) entry which is preliminary data.</text>
</comment>
<dbReference type="GO" id="GO:0009982">
    <property type="term" value="F:pseudouridine synthase activity"/>
    <property type="evidence" value="ECO:0007669"/>
    <property type="project" value="InterPro"/>
</dbReference>
<comment type="similarity">
    <text evidence="1">Belongs to the pseudouridine synthase RluA family.</text>
</comment>
<dbReference type="PROSITE" id="PS01129">
    <property type="entry name" value="PSI_RLU"/>
    <property type="match status" value="1"/>
</dbReference>
<dbReference type="STRING" id="74557.A0A1V9ZMA3"/>
<dbReference type="InterPro" id="IPR006145">
    <property type="entry name" value="PsdUridine_synth_RsuA/RluA"/>
</dbReference>
<dbReference type="PANTHER" id="PTHR21600:SF87">
    <property type="entry name" value="RNA PSEUDOURIDYLATE SYNTHASE DOMAIN-CONTAINING PROTEIN 1"/>
    <property type="match status" value="1"/>
</dbReference>
<dbReference type="OrthoDB" id="418349at2759"/>
<gene>
    <name evidence="3" type="ORF">THRCLA_21855</name>
</gene>
<proteinExistence type="inferred from homology"/>
<dbReference type="InterPro" id="IPR006224">
    <property type="entry name" value="PsdUridine_synth_RluA-like_CS"/>
</dbReference>
<dbReference type="EMBL" id="JNBS01001826">
    <property type="protein sequence ID" value="OQR99113.1"/>
    <property type="molecule type" value="Genomic_DNA"/>
</dbReference>
<accession>A0A1V9ZMA3</accession>
<reference evidence="3 4" key="1">
    <citation type="journal article" date="2014" name="Genome Biol. Evol.">
        <title>The secreted proteins of Achlya hypogyna and Thraustotheca clavata identify the ancestral oomycete secretome and reveal gene acquisitions by horizontal gene transfer.</title>
        <authorList>
            <person name="Misner I."/>
            <person name="Blouin N."/>
            <person name="Leonard G."/>
            <person name="Richards T.A."/>
            <person name="Lane C.E."/>
        </authorList>
    </citation>
    <scope>NUCLEOTIDE SEQUENCE [LARGE SCALE GENOMIC DNA]</scope>
    <source>
        <strain evidence="3 4">ATCC 34112</strain>
    </source>
</reference>
<dbReference type="InterPro" id="IPR020103">
    <property type="entry name" value="PsdUridine_synth_cat_dom_sf"/>
</dbReference>
<dbReference type="SUPFAM" id="SSF55120">
    <property type="entry name" value="Pseudouridine synthase"/>
    <property type="match status" value="1"/>
</dbReference>
<dbReference type="Gene3D" id="3.30.2350.10">
    <property type="entry name" value="Pseudouridine synthase"/>
    <property type="match status" value="1"/>
</dbReference>
<evidence type="ECO:0000256" key="1">
    <source>
        <dbReference type="ARBA" id="ARBA00010876"/>
    </source>
</evidence>
<evidence type="ECO:0000259" key="2">
    <source>
        <dbReference type="Pfam" id="PF00849"/>
    </source>
</evidence>
<evidence type="ECO:0000313" key="3">
    <source>
        <dbReference type="EMBL" id="OQR99113.1"/>
    </source>
</evidence>
<dbReference type="Proteomes" id="UP000243217">
    <property type="component" value="Unassembled WGS sequence"/>
</dbReference>